<evidence type="ECO:0000256" key="1">
    <source>
        <dbReference type="ARBA" id="ARBA00003283"/>
    </source>
</evidence>
<dbReference type="PROSITE" id="PS51898">
    <property type="entry name" value="TYR_RECOMBINASE"/>
    <property type="match status" value="1"/>
</dbReference>
<dbReference type="Pfam" id="PF14657">
    <property type="entry name" value="Arm-DNA-bind_4"/>
    <property type="match status" value="1"/>
</dbReference>
<dbReference type="InterPro" id="IPR004107">
    <property type="entry name" value="Integrase_SAM-like_N"/>
</dbReference>
<comment type="caution">
    <text evidence="9">The sequence shown here is derived from an EMBL/GenBank/DDBJ whole genome shotgun (WGS) entry which is preliminary data.</text>
</comment>
<dbReference type="GO" id="GO:0006310">
    <property type="term" value="P:DNA recombination"/>
    <property type="evidence" value="ECO:0007669"/>
    <property type="project" value="UniProtKB-KW"/>
</dbReference>
<proteinExistence type="inferred from homology"/>
<dbReference type="Pfam" id="PF00589">
    <property type="entry name" value="Phage_integrase"/>
    <property type="match status" value="1"/>
</dbReference>
<evidence type="ECO:0000256" key="3">
    <source>
        <dbReference type="ARBA" id="ARBA00022908"/>
    </source>
</evidence>
<dbReference type="SUPFAM" id="SSF56349">
    <property type="entry name" value="DNA breaking-rejoining enzymes"/>
    <property type="match status" value="1"/>
</dbReference>
<protein>
    <submittedName>
        <fullName evidence="9">Site-specific integrase</fullName>
    </submittedName>
</protein>
<gene>
    <name evidence="9" type="ORF">GX523_20245</name>
</gene>
<dbReference type="PANTHER" id="PTHR30349">
    <property type="entry name" value="PHAGE INTEGRASE-RELATED"/>
    <property type="match status" value="1"/>
</dbReference>
<comment type="function">
    <text evidence="1">Site-specific tyrosine recombinase, which acts by catalyzing the cutting and rejoining of the recombining DNA molecules.</text>
</comment>
<dbReference type="InterPro" id="IPR028259">
    <property type="entry name" value="AP2-like_int_N"/>
</dbReference>
<keyword evidence="3" id="KW-0229">DNA integration</keyword>
<organism evidence="9 10">
    <name type="scientific">Desulfitobacterium dehalogenans</name>
    <dbReference type="NCBI Taxonomy" id="36854"/>
    <lineage>
        <taxon>Bacteria</taxon>
        <taxon>Bacillati</taxon>
        <taxon>Bacillota</taxon>
        <taxon>Clostridia</taxon>
        <taxon>Eubacteriales</taxon>
        <taxon>Desulfitobacteriaceae</taxon>
        <taxon>Desulfitobacterium</taxon>
    </lineage>
</organism>
<dbReference type="GO" id="GO:0015074">
    <property type="term" value="P:DNA integration"/>
    <property type="evidence" value="ECO:0007669"/>
    <property type="project" value="UniProtKB-KW"/>
</dbReference>
<dbReference type="PROSITE" id="PS51900">
    <property type="entry name" value="CB"/>
    <property type="match status" value="1"/>
</dbReference>
<dbReference type="GO" id="GO:0003677">
    <property type="term" value="F:DNA binding"/>
    <property type="evidence" value="ECO:0007669"/>
    <property type="project" value="UniProtKB-UniRule"/>
</dbReference>
<dbReference type="Pfam" id="PF14659">
    <property type="entry name" value="Phage_int_SAM_3"/>
    <property type="match status" value="1"/>
</dbReference>
<sequence length="389" mass="45376">MYTSRIIKYGEKNYRVDYSYKTPDGKRHRTCKRGFSLKREAEAWRTNILPNLIAELEREKPVEVVSVVEAEMPSEPQVEDMLFSELVKEYMDFSEIRRKQSTCGTKEHIIIHKILPYFKDKKVFSITVKDIETWQNTLLTAKTNKGTKLSDTYIRTIRSQLTAIMNYAVRMYGLPFNPLYRAEMIGKKDAEDRPFWTLEQYKLFREVAAEKPSYYYAFEVLYWTGMRMGELLALKYNDLDLVNLTITIDETYNRIRGKDVITSPKTASSKRIVHIPEVLAYELSEYITGIYGLDNDTRLFQVTKSGLHRELDRVIEICGLPDMPVHGFRHSFASLLQSEEVKAPEIVVSTFLGHSKQKTMTAKYSHVYQKDLVSVADRLNEIMEEMENV</sequence>
<evidence type="ECO:0000256" key="2">
    <source>
        <dbReference type="ARBA" id="ARBA00008857"/>
    </source>
</evidence>
<evidence type="ECO:0000256" key="4">
    <source>
        <dbReference type="ARBA" id="ARBA00023125"/>
    </source>
</evidence>
<dbReference type="InterPro" id="IPR013762">
    <property type="entry name" value="Integrase-like_cat_sf"/>
</dbReference>
<evidence type="ECO:0000313" key="9">
    <source>
        <dbReference type="EMBL" id="HHY29032.1"/>
    </source>
</evidence>
<dbReference type="InterPro" id="IPR050090">
    <property type="entry name" value="Tyrosine_recombinase_XerCD"/>
</dbReference>
<keyword evidence="5" id="KW-0233">DNA recombination</keyword>
<reference evidence="9 10" key="1">
    <citation type="journal article" date="2020" name="Biotechnol. Biofuels">
        <title>New insights from the biogas microbiome by comprehensive genome-resolved metagenomics of nearly 1600 species originating from multiple anaerobic digesters.</title>
        <authorList>
            <person name="Campanaro S."/>
            <person name="Treu L."/>
            <person name="Rodriguez-R L.M."/>
            <person name="Kovalovszki A."/>
            <person name="Ziels R.M."/>
            <person name="Maus I."/>
            <person name="Zhu X."/>
            <person name="Kougias P.G."/>
            <person name="Basile A."/>
            <person name="Luo G."/>
            <person name="Schluter A."/>
            <person name="Konstantinidis K.T."/>
            <person name="Angelidaki I."/>
        </authorList>
    </citation>
    <scope>NUCLEOTIDE SEQUENCE [LARGE SCALE GENOMIC DNA]</scope>
    <source>
        <strain evidence="9">AS05jafATM_4</strain>
    </source>
</reference>
<dbReference type="AlphaFoldDB" id="A0A7C7D8P8"/>
<evidence type="ECO:0000256" key="5">
    <source>
        <dbReference type="ARBA" id="ARBA00023172"/>
    </source>
</evidence>
<name>A0A7C7D8P8_9FIRM</name>
<dbReference type="PANTHER" id="PTHR30349:SF64">
    <property type="entry name" value="PROPHAGE INTEGRASE INTD-RELATED"/>
    <property type="match status" value="1"/>
</dbReference>
<dbReference type="CDD" id="cd01189">
    <property type="entry name" value="INT_ICEBs1_C_like"/>
    <property type="match status" value="1"/>
</dbReference>
<dbReference type="InterPro" id="IPR011010">
    <property type="entry name" value="DNA_brk_join_enz"/>
</dbReference>
<feature type="domain" description="Core-binding (CB)" evidence="8">
    <location>
        <begin position="81"/>
        <end position="169"/>
    </location>
</feature>
<accession>A0A7C7D8P8</accession>
<dbReference type="InterPro" id="IPR044068">
    <property type="entry name" value="CB"/>
</dbReference>
<dbReference type="Gene3D" id="1.10.150.130">
    <property type="match status" value="1"/>
</dbReference>
<dbReference type="EMBL" id="DUTF01000432">
    <property type="protein sequence ID" value="HHY29032.1"/>
    <property type="molecule type" value="Genomic_DNA"/>
</dbReference>
<evidence type="ECO:0000259" key="7">
    <source>
        <dbReference type="PROSITE" id="PS51898"/>
    </source>
</evidence>
<evidence type="ECO:0000313" key="10">
    <source>
        <dbReference type="Proteomes" id="UP000553059"/>
    </source>
</evidence>
<dbReference type="InterPro" id="IPR002104">
    <property type="entry name" value="Integrase_catalytic"/>
</dbReference>
<feature type="domain" description="Tyr recombinase" evidence="7">
    <location>
        <begin position="191"/>
        <end position="377"/>
    </location>
</feature>
<dbReference type="Proteomes" id="UP000553059">
    <property type="component" value="Unassembled WGS sequence"/>
</dbReference>
<keyword evidence="4 6" id="KW-0238">DNA-binding</keyword>
<evidence type="ECO:0000259" key="8">
    <source>
        <dbReference type="PROSITE" id="PS51900"/>
    </source>
</evidence>
<dbReference type="Gene3D" id="1.10.443.10">
    <property type="entry name" value="Intergrase catalytic core"/>
    <property type="match status" value="1"/>
</dbReference>
<dbReference type="InterPro" id="IPR010998">
    <property type="entry name" value="Integrase_recombinase_N"/>
</dbReference>
<comment type="similarity">
    <text evidence="2">Belongs to the 'phage' integrase family.</text>
</comment>
<evidence type="ECO:0000256" key="6">
    <source>
        <dbReference type="PROSITE-ProRule" id="PRU01248"/>
    </source>
</evidence>